<dbReference type="InterPro" id="IPR011006">
    <property type="entry name" value="CheY-like_superfamily"/>
</dbReference>
<dbReference type="PROSITE" id="PS50110">
    <property type="entry name" value="RESPONSE_REGULATORY"/>
    <property type="match status" value="1"/>
</dbReference>
<comment type="caution">
    <text evidence="5">The sequence shown here is derived from an EMBL/GenBank/DDBJ whole genome shotgun (WGS) entry which is preliminary data.</text>
</comment>
<dbReference type="SUPFAM" id="SSF52172">
    <property type="entry name" value="CheY-like"/>
    <property type="match status" value="1"/>
</dbReference>
<dbReference type="Proteomes" id="UP000244077">
    <property type="component" value="Unassembled WGS sequence"/>
</dbReference>
<evidence type="ECO:0000256" key="2">
    <source>
        <dbReference type="ARBA" id="ARBA00023012"/>
    </source>
</evidence>
<keyword evidence="6" id="KW-1185">Reference proteome</keyword>
<feature type="modified residue" description="4-aspartylphosphate" evidence="3">
    <location>
        <position position="62"/>
    </location>
</feature>
<feature type="domain" description="Response regulatory" evidence="4">
    <location>
        <begin position="13"/>
        <end position="128"/>
    </location>
</feature>
<evidence type="ECO:0000256" key="1">
    <source>
        <dbReference type="ARBA" id="ARBA00022553"/>
    </source>
</evidence>
<dbReference type="Gene3D" id="3.40.50.2300">
    <property type="match status" value="1"/>
</dbReference>
<name>A0A2T5HT92_9RHOB</name>
<dbReference type="PANTHER" id="PTHR44591:SF14">
    <property type="entry name" value="PROTEIN PILG"/>
    <property type="match status" value="1"/>
</dbReference>
<evidence type="ECO:0000313" key="5">
    <source>
        <dbReference type="EMBL" id="PTQ74794.1"/>
    </source>
</evidence>
<dbReference type="InterPro" id="IPR050595">
    <property type="entry name" value="Bact_response_regulator"/>
</dbReference>
<evidence type="ECO:0000259" key="4">
    <source>
        <dbReference type="PROSITE" id="PS50110"/>
    </source>
</evidence>
<reference evidence="5 6" key="1">
    <citation type="submission" date="2018-04" db="EMBL/GenBank/DDBJ databases">
        <title>Genomic Encyclopedia of Archaeal and Bacterial Type Strains, Phase II (KMG-II): from individual species to whole genera.</title>
        <authorList>
            <person name="Goeker M."/>
        </authorList>
    </citation>
    <scope>NUCLEOTIDE SEQUENCE [LARGE SCALE GENOMIC DNA]</scope>
    <source>
        <strain evidence="5 6">DSM 100434</strain>
    </source>
</reference>
<gene>
    <name evidence="5" type="ORF">C8N42_10384</name>
</gene>
<protein>
    <submittedName>
        <fullName evidence="5">Response regulator receiver domain-containing protein</fullName>
    </submittedName>
</protein>
<accession>A0A2T5HT92</accession>
<sequence>MLAAEAGGRRNMQVLIVESSPDIGRVWQRHLERQGMCVTLVAGQDEAIESLQNSAPDLIVLDLVLEQGSAFAVADYANYRHPDTRVIFTTNSSFFSDGSIFQHVANACAFLPKKVDLEDLTAMVEHYGKDSALSEVKRVRAARRS</sequence>
<keyword evidence="1 3" id="KW-0597">Phosphoprotein</keyword>
<proteinExistence type="predicted"/>
<dbReference type="EMBL" id="QAOH01000003">
    <property type="protein sequence ID" value="PTQ74794.1"/>
    <property type="molecule type" value="Genomic_DNA"/>
</dbReference>
<organism evidence="5 6">
    <name type="scientific">Celeribacter persicus</name>
    <dbReference type="NCBI Taxonomy" id="1651082"/>
    <lineage>
        <taxon>Bacteria</taxon>
        <taxon>Pseudomonadati</taxon>
        <taxon>Pseudomonadota</taxon>
        <taxon>Alphaproteobacteria</taxon>
        <taxon>Rhodobacterales</taxon>
        <taxon>Roseobacteraceae</taxon>
        <taxon>Celeribacter</taxon>
    </lineage>
</organism>
<dbReference type="Pfam" id="PF00072">
    <property type="entry name" value="Response_reg"/>
    <property type="match status" value="1"/>
</dbReference>
<evidence type="ECO:0000313" key="6">
    <source>
        <dbReference type="Proteomes" id="UP000244077"/>
    </source>
</evidence>
<dbReference type="AlphaFoldDB" id="A0A2T5HT92"/>
<dbReference type="InterPro" id="IPR001789">
    <property type="entry name" value="Sig_transdc_resp-reg_receiver"/>
</dbReference>
<evidence type="ECO:0000256" key="3">
    <source>
        <dbReference type="PROSITE-ProRule" id="PRU00169"/>
    </source>
</evidence>
<dbReference type="SMART" id="SM00448">
    <property type="entry name" value="REC"/>
    <property type="match status" value="1"/>
</dbReference>
<dbReference type="GO" id="GO:0000160">
    <property type="term" value="P:phosphorelay signal transduction system"/>
    <property type="evidence" value="ECO:0007669"/>
    <property type="project" value="UniProtKB-KW"/>
</dbReference>
<dbReference type="CDD" id="cd00156">
    <property type="entry name" value="REC"/>
    <property type="match status" value="1"/>
</dbReference>
<keyword evidence="2" id="KW-0902">Two-component regulatory system</keyword>
<dbReference type="PANTHER" id="PTHR44591">
    <property type="entry name" value="STRESS RESPONSE REGULATOR PROTEIN 1"/>
    <property type="match status" value="1"/>
</dbReference>